<organism evidence="1 2">
    <name type="scientific">Cryobacterium shii</name>
    <dbReference type="NCBI Taxonomy" id="1259235"/>
    <lineage>
        <taxon>Bacteria</taxon>
        <taxon>Bacillati</taxon>
        <taxon>Actinomycetota</taxon>
        <taxon>Actinomycetes</taxon>
        <taxon>Micrococcales</taxon>
        <taxon>Microbacteriaceae</taxon>
        <taxon>Cryobacterium</taxon>
    </lineage>
</organism>
<gene>
    <name evidence="1" type="ORF">E3O49_03805</name>
</gene>
<dbReference type="AlphaFoldDB" id="A0AAQ2C7Y9"/>
<dbReference type="Gene3D" id="3.30.530.20">
    <property type="match status" value="1"/>
</dbReference>
<dbReference type="InterPro" id="IPR023393">
    <property type="entry name" value="START-like_dom_sf"/>
</dbReference>
<dbReference type="Proteomes" id="UP000297403">
    <property type="component" value="Unassembled WGS sequence"/>
</dbReference>
<dbReference type="EMBL" id="SOFY01000014">
    <property type="protein sequence ID" value="TFC51322.1"/>
    <property type="molecule type" value="Genomic_DNA"/>
</dbReference>
<evidence type="ECO:0000313" key="2">
    <source>
        <dbReference type="Proteomes" id="UP000297403"/>
    </source>
</evidence>
<evidence type="ECO:0000313" key="1">
    <source>
        <dbReference type="EMBL" id="TFC51322.1"/>
    </source>
</evidence>
<comment type="caution">
    <text evidence="1">The sequence shown here is derived from an EMBL/GenBank/DDBJ whole genome shotgun (WGS) entry which is preliminary data.</text>
</comment>
<name>A0AAQ2C7Y9_9MICO</name>
<reference evidence="1 2" key="1">
    <citation type="submission" date="2019-03" db="EMBL/GenBank/DDBJ databases">
        <title>Genomics of glacier-inhabiting Cryobacterium strains.</title>
        <authorList>
            <person name="Liu Q."/>
            <person name="Xin Y.-H."/>
        </authorList>
    </citation>
    <scope>NUCLEOTIDE SEQUENCE [LARGE SCALE GENOMIC DNA]</scope>
    <source>
        <strain evidence="2">TMT1-22</strain>
    </source>
</reference>
<dbReference type="SUPFAM" id="SSF55961">
    <property type="entry name" value="Bet v1-like"/>
    <property type="match status" value="1"/>
</dbReference>
<protein>
    <submittedName>
        <fullName evidence="1">SRPBCC family protein</fullName>
    </submittedName>
</protein>
<keyword evidence="2" id="KW-1185">Reference proteome</keyword>
<sequence>MMASDKHTHSIHIDAPVAKVFHYVEDPAHFVGAMPEEDHSTLGAVQRTPEGAVVSYEIKYRELGMHLTAVVTREEYVVNERIVDHSSMGPIFTISVEADDSGTSLTASWDSSTLMKMIDAVFFHGDRDIERALATYKLEIEALA</sequence>
<proteinExistence type="predicted"/>
<accession>A0AAQ2C7Y9</accession>